<gene>
    <name evidence="1" type="ORF">DARMORV10_C06P07640.1</name>
</gene>
<proteinExistence type="predicted"/>
<reference evidence="1" key="1">
    <citation type="submission" date="2021-01" db="EMBL/GenBank/DDBJ databases">
        <authorList>
            <consortium name="Genoscope - CEA"/>
            <person name="William W."/>
        </authorList>
    </citation>
    <scope>NUCLEOTIDE SEQUENCE</scope>
</reference>
<dbReference type="AlphaFoldDB" id="A0A816Q2U9"/>
<organism evidence="1">
    <name type="scientific">Brassica napus</name>
    <name type="common">Rape</name>
    <dbReference type="NCBI Taxonomy" id="3708"/>
    <lineage>
        <taxon>Eukaryota</taxon>
        <taxon>Viridiplantae</taxon>
        <taxon>Streptophyta</taxon>
        <taxon>Embryophyta</taxon>
        <taxon>Tracheophyta</taxon>
        <taxon>Spermatophyta</taxon>
        <taxon>Magnoliopsida</taxon>
        <taxon>eudicotyledons</taxon>
        <taxon>Gunneridae</taxon>
        <taxon>Pentapetalae</taxon>
        <taxon>rosids</taxon>
        <taxon>malvids</taxon>
        <taxon>Brassicales</taxon>
        <taxon>Brassicaceae</taxon>
        <taxon>Brassiceae</taxon>
        <taxon>Brassica</taxon>
    </lineage>
</organism>
<name>A0A816Q2U9_BRANA</name>
<protein>
    <submittedName>
        <fullName evidence="1">(rape) hypothetical protein</fullName>
    </submittedName>
</protein>
<dbReference type="EMBL" id="HG994370">
    <property type="protein sequence ID" value="CAF2055532.1"/>
    <property type="molecule type" value="Genomic_DNA"/>
</dbReference>
<sequence length="105" mass="12371">MVVLTVSVYSILNWYERMILIDDTSSVYIQRMNMMYKGEYTEVNIQYTEKMRKSMDNDLGDLLDLCNLVSLFYHTPSRRTAMRESDLDSQCVETCAWERLCEGIS</sequence>
<dbReference type="Proteomes" id="UP001295469">
    <property type="component" value="Chromosome C06"/>
</dbReference>
<accession>A0A816Q2U9</accession>
<evidence type="ECO:0000313" key="1">
    <source>
        <dbReference type="EMBL" id="CAF2055532.1"/>
    </source>
</evidence>